<organism evidence="1">
    <name type="scientific">Anguilla anguilla</name>
    <name type="common">European freshwater eel</name>
    <name type="synonym">Muraena anguilla</name>
    <dbReference type="NCBI Taxonomy" id="7936"/>
    <lineage>
        <taxon>Eukaryota</taxon>
        <taxon>Metazoa</taxon>
        <taxon>Chordata</taxon>
        <taxon>Craniata</taxon>
        <taxon>Vertebrata</taxon>
        <taxon>Euteleostomi</taxon>
        <taxon>Actinopterygii</taxon>
        <taxon>Neopterygii</taxon>
        <taxon>Teleostei</taxon>
        <taxon>Anguilliformes</taxon>
        <taxon>Anguillidae</taxon>
        <taxon>Anguilla</taxon>
    </lineage>
</organism>
<protein>
    <submittedName>
        <fullName evidence="1">Uncharacterized protein</fullName>
    </submittedName>
</protein>
<dbReference type="EMBL" id="GBXM01088673">
    <property type="protein sequence ID" value="JAH19904.1"/>
    <property type="molecule type" value="Transcribed_RNA"/>
</dbReference>
<proteinExistence type="predicted"/>
<sequence length="46" mass="5335">MTHEEDCVQHTCEFRLVEALFIFQGPFCVCVRVCFVHVSTHLGKHT</sequence>
<dbReference type="AlphaFoldDB" id="A0A0E9QSV5"/>
<reference evidence="1" key="1">
    <citation type="submission" date="2014-11" db="EMBL/GenBank/DDBJ databases">
        <authorList>
            <person name="Amaro Gonzalez C."/>
        </authorList>
    </citation>
    <scope>NUCLEOTIDE SEQUENCE</scope>
</reference>
<evidence type="ECO:0000313" key="1">
    <source>
        <dbReference type="EMBL" id="JAH19904.1"/>
    </source>
</evidence>
<name>A0A0E9QSV5_ANGAN</name>
<reference evidence="1" key="2">
    <citation type="journal article" date="2015" name="Fish Shellfish Immunol.">
        <title>Early steps in the European eel (Anguilla anguilla)-Vibrio vulnificus interaction in the gills: Role of the RtxA13 toxin.</title>
        <authorList>
            <person name="Callol A."/>
            <person name="Pajuelo D."/>
            <person name="Ebbesson L."/>
            <person name="Teles M."/>
            <person name="MacKenzie S."/>
            <person name="Amaro C."/>
        </authorList>
    </citation>
    <scope>NUCLEOTIDE SEQUENCE</scope>
</reference>
<accession>A0A0E9QSV5</accession>